<evidence type="ECO:0000313" key="5">
    <source>
        <dbReference type="EMBL" id="PUZ60497.1"/>
    </source>
</evidence>
<dbReference type="Pfam" id="PF23598">
    <property type="entry name" value="LRR_14"/>
    <property type="match status" value="1"/>
</dbReference>
<dbReference type="STRING" id="1504633.A0A2T7DY41"/>
<reference evidence="5 6" key="1">
    <citation type="submission" date="2018-04" db="EMBL/GenBank/DDBJ databases">
        <title>WGS assembly of Panicum hallii var. hallii HAL2.</title>
        <authorList>
            <person name="Lovell J."/>
            <person name="Jenkins J."/>
            <person name="Lowry D."/>
            <person name="Mamidi S."/>
            <person name="Sreedasyam A."/>
            <person name="Weng X."/>
            <person name="Barry K."/>
            <person name="Bonette J."/>
            <person name="Campitelli B."/>
            <person name="Daum C."/>
            <person name="Gordon S."/>
            <person name="Gould B."/>
            <person name="Lipzen A."/>
            <person name="MacQueen A."/>
            <person name="Palacio-Mejia J."/>
            <person name="Plott C."/>
            <person name="Shakirov E."/>
            <person name="Shu S."/>
            <person name="Yoshinaga Y."/>
            <person name="Zane M."/>
            <person name="Rokhsar D."/>
            <person name="Grimwood J."/>
            <person name="Schmutz J."/>
            <person name="Juenger T."/>
        </authorList>
    </citation>
    <scope>NUCLEOTIDE SEQUENCE [LARGE SCALE GENOMIC DNA]</scope>
    <source>
        <strain evidence="6">cv. HAL2</strain>
    </source>
</reference>
<dbReference type="InterPro" id="IPR036388">
    <property type="entry name" value="WH-like_DNA-bd_sf"/>
</dbReference>
<dbReference type="GO" id="GO:0042742">
    <property type="term" value="P:defense response to bacterium"/>
    <property type="evidence" value="ECO:0007669"/>
    <property type="project" value="UniProtKB-ARBA"/>
</dbReference>
<feature type="domain" description="Disease resistance R13L4/SHOC-2-like LRR" evidence="4">
    <location>
        <begin position="219"/>
        <end position="428"/>
    </location>
</feature>
<proteinExistence type="predicted"/>
<dbReference type="FunFam" id="1.10.10.10:FF:000322">
    <property type="entry name" value="Probable disease resistance protein At1g63360"/>
    <property type="match status" value="1"/>
</dbReference>
<dbReference type="PANTHER" id="PTHR23155">
    <property type="entry name" value="DISEASE RESISTANCE PROTEIN RP"/>
    <property type="match status" value="1"/>
</dbReference>
<dbReference type="PANTHER" id="PTHR23155:SF1228">
    <property type="entry name" value="NB-ARC DOMAIN CONTAINING PROTEIN, EXPRESSED"/>
    <property type="match status" value="1"/>
</dbReference>
<evidence type="ECO:0000256" key="2">
    <source>
        <dbReference type="ARBA" id="ARBA00022821"/>
    </source>
</evidence>
<dbReference type="InterPro" id="IPR055414">
    <property type="entry name" value="LRR_R13L4/SHOC2-like"/>
</dbReference>
<keyword evidence="6" id="KW-1185">Reference proteome</keyword>
<dbReference type="InterPro" id="IPR058922">
    <property type="entry name" value="WHD_DRP"/>
</dbReference>
<dbReference type="Pfam" id="PF23559">
    <property type="entry name" value="WHD_DRP"/>
    <property type="match status" value="1"/>
</dbReference>
<dbReference type="AlphaFoldDB" id="A0A2T7DY41"/>
<keyword evidence="1" id="KW-0677">Repeat</keyword>
<dbReference type="InterPro" id="IPR044974">
    <property type="entry name" value="Disease_R_plants"/>
</dbReference>
<evidence type="ECO:0008006" key="7">
    <source>
        <dbReference type="Google" id="ProtNLM"/>
    </source>
</evidence>
<sequence length="474" mass="54159">MLYLGIYPEDHTIRKKDLVRQWAAEGFPCNVRGTNLEDVANSYFNELINGSIQPTEIFNGEVIFCRVHDMMLDLIVHKSRKQKFITVIDDIQEMIRQHDKIRRLTLHLDGVIDDRVVASVQLSQIRTLARFGTSSYIPPFQLFKHLRVLTIEIGTSEGSQSEAVIDLTRICHLLQLRYLKIETNLHAVVLPSKIGNLLQLVTFYIGFRCYIHNENSSIDKMMKRQLREVLRACLEKLCNLKYLTVSSPIMNPSWCLDVFSKFHPSFCHLKEFCSYGSLFSRIPQWIVHLHNLYDLQLHVKEVLEDDVGMLAQLHSLTFLFLHVKGVPENKIIVRGGGFHVLKRFILGCCRVSCLTFEAGAMPKLEELMLRFNAHGWDNYGAAPAGIEHLSGLKEIFIDIGGAGAKESVRRAAEAALRNATEMHPGRPTAHIECDATSSYRFDDSEPREQDVDVENMYKEQQDNAEDKCDRGARA</sequence>
<dbReference type="Proteomes" id="UP000244336">
    <property type="component" value="Chromosome 4"/>
</dbReference>
<organism evidence="5 6">
    <name type="scientific">Panicum hallii var. hallii</name>
    <dbReference type="NCBI Taxonomy" id="1504633"/>
    <lineage>
        <taxon>Eukaryota</taxon>
        <taxon>Viridiplantae</taxon>
        <taxon>Streptophyta</taxon>
        <taxon>Embryophyta</taxon>
        <taxon>Tracheophyta</taxon>
        <taxon>Spermatophyta</taxon>
        <taxon>Magnoliopsida</taxon>
        <taxon>Liliopsida</taxon>
        <taxon>Poales</taxon>
        <taxon>Poaceae</taxon>
        <taxon>PACMAD clade</taxon>
        <taxon>Panicoideae</taxon>
        <taxon>Panicodae</taxon>
        <taxon>Paniceae</taxon>
        <taxon>Panicinae</taxon>
        <taxon>Panicum</taxon>
        <taxon>Panicum sect. Panicum</taxon>
    </lineage>
</organism>
<accession>A0A2T7DY41</accession>
<gene>
    <name evidence="5" type="ORF">GQ55_4G133200</name>
</gene>
<evidence type="ECO:0000256" key="1">
    <source>
        <dbReference type="ARBA" id="ARBA00022737"/>
    </source>
</evidence>
<feature type="domain" description="Disease resistance protein winged helix" evidence="3">
    <location>
        <begin position="6"/>
        <end position="75"/>
    </location>
</feature>
<keyword evidence="2" id="KW-0611">Plant defense</keyword>
<dbReference type="OrthoDB" id="675905at2759"/>
<dbReference type="Gramene" id="PUZ60497">
    <property type="protein sequence ID" value="PUZ60497"/>
    <property type="gene ID" value="GQ55_4G133200"/>
</dbReference>
<dbReference type="Gene3D" id="1.10.10.10">
    <property type="entry name" value="Winged helix-like DNA-binding domain superfamily/Winged helix DNA-binding domain"/>
    <property type="match status" value="1"/>
</dbReference>
<dbReference type="Gene3D" id="3.80.10.10">
    <property type="entry name" value="Ribonuclease Inhibitor"/>
    <property type="match status" value="1"/>
</dbReference>
<name>A0A2T7DY41_9POAL</name>
<evidence type="ECO:0000259" key="4">
    <source>
        <dbReference type="Pfam" id="PF23598"/>
    </source>
</evidence>
<dbReference type="EMBL" id="CM009752">
    <property type="protein sequence ID" value="PUZ60497.1"/>
    <property type="molecule type" value="Genomic_DNA"/>
</dbReference>
<dbReference type="GO" id="GO:0002758">
    <property type="term" value="P:innate immune response-activating signaling pathway"/>
    <property type="evidence" value="ECO:0007669"/>
    <property type="project" value="UniProtKB-ARBA"/>
</dbReference>
<dbReference type="InterPro" id="IPR032675">
    <property type="entry name" value="LRR_dom_sf"/>
</dbReference>
<dbReference type="GO" id="GO:0009626">
    <property type="term" value="P:plant-type hypersensitive response"/>
    <property type="evidence" value="ECO:0007669"/>
    <property type="project" value="UniProtKB-ARBA"/>
</dbReference>
<evidence type="ECO:0000313" key="6">
    <source>
        <dbReference type="Proteomes" id="UP000244336"/>
    </source>
</evidence>
<evidence type="ECO:0000259" key="3">
    <source>
        <dbReference type="Pfam" id="PF23559"/>
    </source>
</evidence>
<dbReference type="SUPFAM" id="SSF52058">
    <property type="entry name" value="L domain-like"/>
    <property type="match status" value="1"/>
</dbReference>
<protein>
    <recommendedName>
        <fullName evidence="7">NB-ARC domain-containing protein</fullName>
    </recommendedName>
</protein>